<name>A0AAV6P3W6_9ROSI</name>
<dbReference type="GO" id="GO:0005576">
    <property type="term" value="C:extracellular region"/>
    <property type="evidence" value="ECO:0007669"/>
    <property type="project" value="UniProtKB-SubCell"/>
</dbReference>
<dbReference type="Proteomes" id="UP000685013">
    <property type="component" value="Chromosome 1"/>
</dbReference>
<evidence type="ECO:0000256" key="4">
    <source>
        <dbReference type="ARBA" id="ARBA00022729"/>
    </source>
</evidence>
<comment type="function">
    <text evidence="7">Involved in the regulation of gamete interactions during the double fertilization and to prevent multiple-pollen tube attraction; mediates the redistribution of the gamete fusogen HAP2/GCS1 to the cell surface after secretion upon sperm arrival.</text>
</comment>
<dbReference type="PANTHER" id="PTHR35293:SF1">
    <property type="entry name" value="EGG CELL-SECRETED PROTEIN 1.5"/>
    <property type="match status" value="1"/>
</dbReference>
<keyword evidence="12" id="KW-1185">Reference proteome</keyword>
<evidence type="ECO:0000256" key="1">
    <source>
        <dbReference type="ARBA" id="ARBA00004541"/>
    </source>
</evidence>
<evidence type="ECO:0000256" key="6">
    <source>
        <dbReference type="ARBA" id="ARBA00023329"/>
    </source>
</evidence>
<dbReference type="InterPro" id="IPR008502">
    <property type="entry name" value="Prolamin-like"/>
</dbReference>
<evidence type="ECO:0000256" key="3">
    <source>
        <dbReference type="ARBA" id="ARBA00022525"/>
    </source>
</evidence>
<evidence type="ECO:0000313" key="12">
    <source>
        <dbReference type="Proteomes" id="UP000685013"/>
    </source>
</evidence>
<dbReference type="GO" id="GO:0031410">
    <property type="term" value="C:cytoplasmic vesicle"/>
    <property type="evidence" value="ECO:0007669"/>
    <property type="project" value="UniProtKB-SubCell"/>
</dbReference>
<keyword evidence="6" id="KW-0968">Cytoplasmic vesicle</keyword>
<sequence length="140" mass="15446">MASLLKLFITMSFLALIFSSTVESRSNPEMSLAARMKLNDEISDCWGSLYQLQACTAEIITFFLNGETYLGPNCCEAIKVIQHECWPTLLGSLGYTAEEGDILEAYCDTSAVDTLFTMSPPQLAMAPSMDQHNEPKTFAP</sequence>
<dbReference type="EMBL" id="JAGKQH010000001">
    <property type="protein sequence ID" value="KAG6607143.1"/>
    <property type="molecule type" value="Genomic_DNA"/>
</dbReference>
<keyword evidence="4 9" id="KW-0732">Signal</keyword>
<reference evidence="11 12" key="1">
    <citation type="journal article" date="2021" name="Hortic Res">
        <title>The domestication of Cucurbita argyrosperma as revealed by the genome of its wild relative.</title>
        <authorList>
            <person name="Barrera-Redondo J."/>
            <person name="Sanchez-de la Vega G."/>
            <person name="Aguirre-Liguori J.A."/>
            <person name="Castellanos-Morales G."/>
            <person name="Gutierrez-Guerrero Y.T."/>
            <person name="Aguirre-Dugua X."/>
            <person name="Aguirre-Planter E."/>
            <person name="Tenaillon M.I."/>
            <person name="Lira-Saade R."/>
            <person name="Eguiarte L.E."/>
        </authorList>
    </citation>
    <scope>NUCLEOTIDE SEQUENCE [LARGE SCALE GENOMIC DNA]</scope>
    <source>
        <strain evidence="11">JBR-2021</strain>
    </source>
</reference>
<keyword evidence="5" id="KW-0278">Fertilization</keyword>
<accession>A0AAV6P3W6</accession>
<feature type="signal peptide" evidence="9">
    <location>
        <begin position="1"/>
        <end position="24"/>
    </location>
</feature>
<evidence type="ECO:0000256" key="8">
    <source>
        <dbReference type="ARBA" id="ARBA00034484"/>
    </source>
</evidence>
<evidence type="ECO:0000313" key="11">
    <source>
        <dbReference type="EMBL" id="KAG6607143.1"/>
    </source>
</evidence>
<dbReference type="PANTHER" id="PTHR35293">
    <property type="entry name" value="EGG CELL-SECRETED PROTEIN 1.5"/>
    <property type="match status" value="1"/>
</dbReference>
<dbReference type="GO" id="GO:2000008">
    <property type="term" value="P:regulation of protein localization to cell surface"/>
    <property type="evidence" value="ECO:0007669"/>
    <property type="project" value="UniProtKB-ARBA"/>
</dbReference>
<keyword evidence="3" id="KW-0964">Secreted</keyword>
<organism evidence="11 12">
    <name type="scientific">Cucurbita argyrosperma subsp. sororia</name>
    <dbReference type="NCBI Taxonomy" id="37648"/>
    <lineage>
        <taxon>Eukaryota</taxon>
        <taxon>Viridiplantae</taxon>
        <taxon>Streptophyta</taxon>
        <taxon>Embryophyta</taxon>
        <taxon>Tracheophyta</taxon>
        <taxon>Spermatophyta</taxon>
        <taxon>Magnoliopsida</taxon>
        <taxon>eudicotyledons</taxon>
        <taxon>Gunneridae</taxon>
        <taxon>Pentapetalae</taxon>
        <taxon>rosids</taxon>
        <taxon>fabids</taxon>
        <taxon>Cucurbitales</taxon>
        <taxon>Cucurbitaceae</taxon>
        <taxon>Cucurbiteae</taxon>
        <taxon>Cucurbita</taxon>
    </lineage>
</organism>
<feature type="chain" id="PRO_5043596684" evidence="9">
    <location>
        <begin position="25"/>
        <end position="140"/>
    </location>
</feature>
<proteinExistence type="inferred from homology"/>
<gene>
    <name evidence="11" type="primary">EC1.1</name>
    <name evidence="11" type="ORF">SDJN03_00485</name>
</gene>
<evidence type="ECO:0000256" key="9">
    <source>
        <dbReference type="SAM" id="SignalP"/>
    </source>
</evidence>
<feature type="domain" description="Prolamin-like" evidence="10">
    <location>
        <begin position="44"/>
        <end position="108"/>
    </location>
</feature>
<feature type="non-terminal residue" evidence="11">
    <location>
        <position position="1"/>
    </location>
</feature>
<protein>
    <submittedName>
        <fullName evidence="11">Egg cell-secreted protein 1.1</fullName>
    </submittedName>
</protein>
<evidence type="ECO:0000256" key="2">
    <source>
        <dbReference type="ARBA" id="ARBA00004613"/>
    </source>
</evidence>
<dbReference type="InterPro" id="IPR044711">
    <property type="entry name" value="EC11-15"/>
</dbReference>
<comment type="subcellular location">
    <subcellularLocation>
        <location evidence="1">Cytoplasmic vesicle</location>
    </subcellularLocation>
    <subcellularLocation>
        <location evidence="2">Secreted</location>
    </subcellularLocation>
</comment>
<dbReference type="GO" id="GO:0080155">
    <property type="term" value="P:regulation of double fertilization forming a zygote and endosperm"/>
    <property type="evidence" value="ECO:0007669"/>
    <property type="project" value="UniProtKB-ARBA"/>
</dbReference>
<dbReference type="Pfam" id="PF05617">
    <property type="entry name" value="Prolamin_like"/>
    <property type="match status" value="1"/>
</dbReference>
<evidence type="ECO:0000256" key="7">
    <source>
        <dbReference type="ARBA" id="ARBA00034457"/>
    </source>
</evidence>
<evidence type="ECO:0000259" key="10">
    <source>
        <dbReference type="Pfam" id="PF05617"/>
    </source>
</evidence>
<dbReference type="GO" id="GO:0009567">
    <property type="term" value="P:double fertilization forming a zygote and endosperm"/>
    <property type="evidence" value="ECO:0007669"/>
    <property type="project" value="InterPro"/>
</dbReference>
<comment type="caution">
    <text evidence="11">The sequence shown here is derived from an EMBL/GenBank/DDBJ whole genome shotgun (WGS) entry which is preliminary data.</text>
</comment>
<dbReference type="AlphaFoldDB" id="A0AAV6P3W6"/>
<evidence type="ECO:0000256" key="5">
    <source>
        <dbReference type="ARBA" id="ARBA00023279"/>
    </source>
</evidence>
<comment type="similarity">
    <text evidence="8">Belongs to the plant egg cell-secreted peptide family.</text>
</comment>